<dbReference type="PANTHER" id="PTHR43429:SF3">
    <property type="entry name" value="NITRITE REDUCTASE [NAD(P)H]"/>
    <property type="match status" value="1"/>
</dbReference>
<dbReference type="Gene3D" id="3.50.50.60">
    <property type="entry name" value="FAD/NAD(P)-binding domain"/>
    <property type="match status" value="2"/>
</dbReference>
<dbReference type="InterPro" id="IPR023753">
    <property type="entry name" value="FAD/NAD-binding_dom"/>
</dbReference>
<evidence type="ECO:0000256" key="2">
    <source>
        <dbReference type="ARBA" id="ARBA00022630"/>
    </source>
</evidence>
<organism evidence="5 6">
    <name type="scientific">Galactobacter caseinivorans</name>
    <dbReference type="NCBI Taxonomy" id="2676123"/>
    <lineage>
        <taxon>Bacteria</taxon>
        <taxon>Bacillati</taxon>
        <taxon>Actinomycetota</taxon>
        <taxon>Actinomycetes</taxon>
        <taxon>Micrococcales</taxon>
        <taxon>Micrococcaceae</taxon>
        <taxon>Galactobacter</taxon>
    </lineage>
</organism>
<evidence type="ECO:0000256" key="3">
    <source>
        <dbReference type="ARBA" id="ARBA00022827"/>
    </source>
</evidence>
<feature type="domain" description="FAD/NAD(P)-binding" evidence="4">
    <location>
        <begin position="5"/>
        <end position="295"/>
    </location>
</feature>
<comment type="cofactor">
    <cofactor evidence="1">
        <name>FAD</name>
        <dbReference type="ChEBI" id="CHEBI:57692"/>
    </cofactor>
</comment>
<dbReference type="EMBL" id="QQXL01000002">
    <property type="protein sequence ID" value="RKW70961.1"/>
    <property type="molecule type" value="Genomic_DNA"/>
</dbReference>
<comment type="caution">
    <text evidence="5">The sequence shown here is derived from an EMBL/GenBank/DDBJ whole genome shotgun (WGS) entry which is preliminary data.</text>
</comment>
<dbReference type="Proteomes" id="UP000273119">
    <property type="component" value="Unassembled WGS sequence"/>
</dbReference>
<protein>
    <submittedName>
        <fullName evidence="5">Ferredoxin reductase</fullName>
    </submittedName>
</protein>
<dbReference type="InterPro" id="IPR050260">
    <property type="entry name" value="FAD-bd_OxRdtase"/>
</dbReference>
<evidence type="ECO:0000313" key="5">
    <source>
        <dbReference type="EMBL" id="RKW70961.1"/>
    </source>
</evidence>
<keyword evidence="6" id="KW-1185">Reference proteome</keyword>
<dbReference type="GO" id="GO:0016491">
    <property type="term" value="F:oxidoreductase activity"/>
    <property type="evidence" value="ECO:0007669"/>
    <property type="project" value="InterPro"/>
</dbReference>
<name>A0A496PKF0_9MICC</name>
<dbReference type="Pfam" id="PF07992">
    <property type="entry name" value="Pyr_redox_2"/>
    <property type="match status" value="1"/>
</dbReference>
<dbReference type="AlphaFoldDB" id="A0A496PKF0"/>
<dbReference type="PRINTS" id="PR00411">
    <property type="entry name" value="PNDRDTASEI"/>
</dbReference>
<proteinExistence type="predicted"/>
<dbReference type="RefSeq" id="WP_121484297.1">
    <property type="nucleotide sequence ID" value="NZ_QQXL01000002.1"/>
</dbReference>
<evidence type="ECO:0000313" key="6">
    <source>
        <dbReference type="Proteomes" id="UP000273119"/>
    </source>
</evidence>
<dbReference type="InterPro" id="IPR036188">
    <property type="entry name" value="FAD/NAD-bd_sf"/>
</dbReference>
<dbReference type="PANTHER" id="PTHR43429">
    <property type="entry name" value="PYRIDINE NUCLEOTIDE-DISULFIDE OXIDOREDUCTASE DOMAIN-CONTAINING"/>
    <property type="match status" value="1"/>
</dbReference>
<dbReference type="SUPFAM" id="SSF51905">
    <property type="entry name" value="FAD/NAD(P)-binding domain"/>
    <property type="match status" value="2"/>
</dbReference>
<evidence type="ECO:0000256" key="1">
    <source>
        <dbReference type="ARBA" id="ARBA00001974"/>
    </source>
</evidence>
<dbReference type="PRINTS" id="PR00368">
    <property type="entry name" value="FADPNR"/>
</dbReference>
<gene>
    <name evidence="5" type="ORF">DWQ67_03905</name>
</gene>
<sequence>MNAHHAVILGAGAAGTAAARALAGQQDVRLTLLAQSNEQPTSRMLIKGVAMGMTTPELIRLPLPRAEFVADTARRVDTARREVRLASGAVIGYDSLIVASGSRARRLDAELPGVEEAERAGRLLTLHTLDDAMGVRRALLARGKRARIAIVGGGLIAAETASTLQAQGHLVSLIARSELPGVASFGRSVAARIAADHRSHVSTYFGRSVSRISSEGAASVISLDDGGAIAADLIIMALGTEPLSPAPWENGIDVDDRLRAHGVEGVYAAGGVSVHHDDHLGTWRIDHWEDSMAQATHAAQALLHGLALGQDPGSYRPRSAHMAMMYGRMISGVGIGGFPETEADAGAEARDAEEFLVLHQHQGTVVGASGVDAVGEVYQWGQRLHTVEA</sequence>
<reference evidence="5 6" key="1">
    <citation type="submission" date="2018-07" db="EMBL/GenBank/DDBJ databases">
        <title>Arthrobacter sp. nov., isolated from raw cow's milk with high bacterial count.</title>
        <authorList>
            <person name="Hahne J."/>
            <person name="Isele D."/>
            <person name="Lipski A."/>
        </authorList>
    </citation>
    <scope>NUCLEOTIDE SEQUENCE [LARGE SCALE GENOMIC DNA]</scope>
    <source>
        <strain evidence="5 6">JZ R-183</strain>
    </source>
</reference>
<accession>A0A496PKF0</accession>
<keyword evidence="2" id="KW-0285">Flavoprotein</keyword>
<evidence type="ECO:0000259" key="4">
    <source>
        <dbReference type="Pfam" id="PF07992"/>
    </source>
</evidence>
<keyword evidence="3" id="KW-0274">FAD</keyword>